<reference evidence="14" key="1">
    <citation type="submission" date="2011-05" db="EMBL/GenBank/DDBJ databases">
        <authorList>
            <person name="Richards S.R."/>
            <person name="Qu J."/>
            <person name="Jiang H."/>
            <person name="Jhangiani S.N."/>
            <person name="Agravi P."/>
            <person name="Goodspeed R."/>
            <person name="Gross S."/>
            <person name="Mandapat C."/>
            <person name="Jackson L."/>
            <person name="Mathew T."/>
            <person name="Pu L."/>
            <person name="Thornton R."/>
            <person name="Saada N."/>
            <person name="Wilczek-Boney K.B."/>
            <person name="Lee S."/>
            <person name="Kovar C."/>
            <person name="Wu Y."/>
            <person name="Scherer S.E."/>
            <person name="Worley K.C."/>
            <person name="Muzny D.M."/>
            <person name="Gibbs R."/>
        </authorList>
    </citation>
    <scope>NUCLEOTIDE SEQUENCE</scope>
    <source>
        <strain evidence="14">Brora</strain>
    </source>
</reference>
<dbReference type="PROSITE" id="PS51064">
    <property type="entry name" value="IRS_PTB"/>
    <property type="match status" value="1"/>
</dbReference>
<sequence>MSATQTNDDEINGVDGSRVLKIGYLRKLKTMKKKFFVLRSESTTNPACLEYYENEKKWKSGTPPKRIIVLKTCFNINRKLDVKQKHALALYTKDDCFTMILDSEEELESWLSSLLALQQGDEDVASDQPPKPAFEHVWQVNVRNKGLASSKNILGAYHLCLTSQTLSLVKLNTSTPQQIEFPLMSIRRCGHSYCFFFMELGRSAVTGSGELWMQTEDIVIAQNMHETILNAMRSGSREEITPRQRSRSSSTNESSKPINVHQRRVATVLPPVSLATSPTKRERADSVPSRPRTISDGPLNGSRKGQPWSFEIQRPHSMYTQPSSYSPPDSGGGVGEGEGEEEGEGEGGDGSSASVDNQFDVGSYKHWLSSPENSRVQRSSITEENAGFDNYLPMTPTDSELKRVLSLRRTHYVSMAPVGSNKSGGDDAYLDMSSGSTPVKSGTPAEDIRFSEFPLDKVRSYFTATEIEDEKLVRAYSVGSKPQHASRQNAATTGDAESAAACSSFSSSSRVRAFSVGSKVGLQFAATRGNASANGDKNKKSFSAPLLSNSPAKIANEDLMELDFAKSGGRASSGDSQSKIAFRSRSSKSTARAGKSDLLQVIGEISNPLSAVENNYSETSACQQQQQGEYMNIDLEKIRADRNKCRTNPLEAHEYANLQAGRLIPSKNKDALRPRPRPQPQSQSQYLDKSSSPYENVSYGPVSSCVTSDKELNYASLDLGAVAVAVAAVAAVDVGEDTATTPPHSPLSIHEKERLSYARIDFAKSEGLRNTSHTIRKIRQETT</sequence>
<evidence type="ECO:0000256" key="6">
    <source>
        <dbReference type="ARBA" id="ARBA00022782"/>
    </source>
</evidence>
<dbReference type="EMBL" id="JH432085">
    <property type="status" value="NOT_ANNOTATED_CDS"/>
    <property type="molecule type" value="Genomic_DNA"/>
</dbReference>
<dbReference type="Proteomes" id="UP000014500">
    <property type="component" value="Unassembled WGS sequence"/>
</dbReference>
<dbReference type="InterPro" id="IPR039011">
    <property type="entry name" value="IRS"/>
</dbReference>
<evidence type="ECO:0000256" key="5">
    <source>
        <dbReference type="ARBA" id="ARBA00022737"/>
    </source>
</evidence>
<evidence type="ECO:0000259" key="11">
    <source>
        <dbReference type="PROSITE" id="PS50003"/>
    </source>
</evidence>
<dbReference type="AlphaFoldDB" id="T1JCY1"/>
<dbReference type="SMART" id="SM00310">
    <property type="entry name" value="PTBI"/>
    <property type="match status" value="1"/>
</dbReference>
<dbReference type="GO" id="GO:0005158">
    <property type="term" value="F:insulin receptor binding"/>
    <property type="evidence" value="ECO:0007669"/>
    <property type="project" value="InterPro"/>
</dbReference>
<feature type="compositionally biased region" description="Acidic residues" evidence="10">
    <location>
        <begin position="337"/>
        <end position="347"/>
    </location>
</feature>
<evidence type="ECO:0000256" key="10">
    <source>
        <dbReference type="SAM" id="MobiDB-lite"/>
    </source>
</evidence>
<comment type="subunit">
    <text evidence="1">Bindings to phosphatidylinositol 3-kinase and SHP2.</text>
</comment>
<evidence type="ECO:0000256" key="4">
    <source>
        <dbReference type="ARBA" id="ARBA00022604"/>
    </source>
</evidence>
<feature type="domain" description="PH" evidence="11">
    <location>
        <begin position="18"/>
        <end position="119"/>
    </location>
</feature>
<dbReference type="HOGENOM" id="CLU_358023_0_0_1"/>
<protein>
    <recommendedName>
        <fullName evidence="2">Insulin receptor substrate 1</fullName>
    </recommendedName>
    <alternativeName>
        <fullName evidence="8">Protein chico</fullName>
    </alternativeName>
</protein>
<feature type="region of interest" description="Disordered" evidence="10">
    <location>
        <begin position="418"/>
        <end position="445"/>
    </location>
</feature>
<dbReference type="Gene3D" id="2.30.29.30">
    <property type="entry name" value="Pleckstrin-homology domain (PH domain)/Phosphotyrosine-binding domain (PTB)"/>
    <property type="match status" value="2"/>
</dbReference>
<evidence type="ECO:0000256" key="3">
    <source>
        <dbReference type="ARBA" id="ARBA00022553"/>
    </source>
</evidence>
<dbReference type="InterPro" id="IPR002404">
    <property type="entry name" value="IRS_PTB"/>
</dbReference>
<keyword evidence="4" id="KW-0341">Growth regulation</keyword>
<keyword evidence="6" id="KW-0221">Differentiation</keyword>
<reference evidence="13" key="2">
    <citation type="submission" date="2015-02" db="UniProtKB">
        <authorList>
            <consortium name="EnsemblMetazoa"/>
        </authorList>
    </citation>
    <scope>IDENTIFICATION</scope>
</reference>
<feature type="region of interest" description="Disordered" evidence="10">
    <location>
        <begin position="232"/>
        <end position="357"/>
    </location>
</feature>
<dbReference type="CDD" id="cd01204">
    <property type="entry name" value="PTB_IRS"/>
    <property type="match status" value="1"/>
</dbReference>
<dbReference type="GO" id="GO:0043548">
    <property type="term" value="F:phosphatidylinositol 3-kinase binding"/>
    <property type="evidence" value="ECO:0007669"/>
    <property type="project" value="TreeGrafter"/>
</dbReference>
<keyword evidence="7" id="KW-0896">Oogenesis</keyword>
<dbReference type="SMART" id="SM00233">
    <property type="entry name" value="PH"/>
    <property type="match status" value="1"/>
</dbReference>
<dbReference type="STRING" id="126957.T1JCY1"/>
<dbReference type="PANTHER" id="PTHR10614">
    <property type="entry name" value="INSULIN RECEPTOR SUBSTRATE"/>
    <property type="match status" value="1"/>
</dbReference>
<feature type="domain" description="IRS-type PTB" evidence="12">
    <location>
        <begin position="134"/>
        <end position="239"/>
    </location>
</feature>
<evidence type="ECO:0000256" key="2">
    <source>
        <dbReference type="ARBA" id="ARBA00015710"/>
    </source>
</evidence>
<feature type="compositionally biased region" description="Polar residues" evidence="10">
    <location>
        <begin position="686"/>
        <end position="695"/>
    </location>
</feature>
<name>T1JCY1_STRMM</name>
<dbReference type="eggNOG" id="ENOG502QUNU">
    <property type="taxonomic scope" value="Eukaryota"/>
</dbReference>
<dbReference type="CDD" id="cd01257">
    <property type="entry name" value="PH_IRS"/>
    <property type="match status" value="1"/>
</dbReference>
<dbReference type="PhylomeDB" id="T1JCY1"/>
<evidence type="ECO:0000259" key="12">
    <source>
        <dbReference type="PROSITE" id="PS51064"/>
    </source>
</evidence>
<dbReference type="Pfam" id="PF02174">
    <property type="entry name" value="IRS"/>
    <property type="match status" value="1"/>
</dbReference>
<evidence type="ECO:0000313" key="13">
    <source>
        <dbReference type="EnsemblMetazoa" id="SMAR011652-PA"/>
    </source>
</evidence>
<evidence type="ECO:0000256" key="9">
    <source>
        <dbReference type="ARBA" id="ARBA00046145"/>
    </source>
</evidence>
<proteinExistence type="predicted"/>
<feature type="region of interest" description="Disordered" evidence="10">
    <location>
        <begin position="659"/>
        <end position="700"/>
    </location>
</feature>
<dbReference type="GO" id="GO:0048477">
    <property type="term" value="P:oogenesis"/>
    <property type="evidence" value="ECO:0007669"/>
    <property type="project" value="UniProtKB-KW"/>
</dbReference>
<dbReference type="GO" id="GO:0005886">
    <property type="term" value="C:plasma membrane"/>
    <property type="evidence" value="ECO:0007669"/>
    <property type="project" value="TreeGrafter"/>
</dbReference>
<keyword evidence="5" id="KW-0677">Repeat</keyword>
<dbReference type="SUPFAM" id="SSF50729">
    <property type="entry name" value="PH domain-like"/>
    <property type="match status" value="2"/>
</dbReference>
<evidence type="ECO:0000256" key="7">
    <source>
        <dbReference type="ARBA" id="ARBA00022943"/>
    </source>
</evidence>
<keyword evidence="3" id="KW-0597">Phosphoprotein</keyword>
<evidence type="ECO:0000313" key="14">
    <source>
        <dbReference type="Proteomes" id="UP000014500"/>
    </source>
</evidence>
<comment type="function">
    <text evidence="9">Activates phosphatidylinositol 3-kinase when bound to the regulatory p85 subunit. May mediate the control of various cellular processes by insulin-like peptides. When phosphorylated by the insulin receptor binds specifically to various cellular proteins containing SH2 domains. Involved in control of cell proliferation, cell size, and body and organ growth throughout development. Also has a role in a signaling pathway controlling the physiological response required to endure periods of low nutrient conditions. Insulin/insulin-like growth factor (IGF) signaling pathway has a role in regulating aging and is necessary in the ovary for vitellogenic maturation.</text>
</comment>
<accession>T1JCY1</accession>
<dbReference type="EnsemblMetazoa" id="SMAR011652-RA">
    <property type="protein sequence ID" value="SMAR011652-PA"/>
    <property type="gene ID" value="SMAR011652"/>
</dbReference>
<dbReference type="PROSITE" id="PS50003">
    <property type="entry name" value="PH_DOMAIN"/>
    <property type="match status" value="1"/>
</dbReference>
<evidence type="ECO:0000256" key="8">
    <source>
        <dbReference type="ARBA" id="ARBA00033282"/>
    </source>
</evidence>
<dbReference type="InterPro" id="IPR011993">
    <property type="entry name" value="PH-like_dom_sf"/>
</dbReference>
<keyword evidence="14" id="KW-1185">Reference proteome</keyword>
<evidence type="ECO:0000256" key="1">
    <source>
        <dbReference type="ARBA" id="ARBA00011440"/>
    </source>
</evidence>
<dbReference type="InterPro" id="IPR001849">
    <property type="entry name" value="PH_domain"/>
</dbReference>
<feature type="region of interest" description="Disordered" evidence="10">
    <location>
        <begin position="567"/>
        <end position="589"/>
    </location>
</feature>
<dbReference type="PANTHER" id="PTHR10614:SF13">
    <property type="entry name" value="INSULIN RECEPTOR SUBSTRATE 1"/>
    <property type="match status" value="1"/>
</dbReference>
<dbReference type="Pfam" id="PF00169">
    <property type="entry name" value="PH"/>
    <property type="match status" value="1"/>
</dbReference>
<dbReference type="GO" id="GO:0008286">
    <property type="term" value="P:insulin receptor signaling pathway"/>
    <property type="evidence" value="ECO:0007669"/>
    <property type="project" value="InterPro"/>
</dbReference>
<organism evidence="13 14">
    <name type="scientific">Strigamia maritima</name>
    <name type="common">European centipede</name>
    <name type="synonym">Geophilus maritimus</name>
    <dbReference type="NCBI Taxonomy" id="126957"/>
    <lineage>
        <taxon>Eukaryota</taxon>
        <taxon>Metazoa</taxon>
        <taxon>Ecdysozoa</taxon>
        <taxon>Arthropoda</taxon>
        <taxon>Myriapoda</taxon>
        <taxon>Chilopoda</taxon>
        <taxon>Pleurostigmophora</taxon>
        <taxon>Geophilomorpha</taxon>
        <taxon>Linotaeniidae</taxon>
        <taxon>Strigamia</taxon>
    </lineage>
</organism>
<dbReference type="PRINTS" id="PR00628">
    <property type="entry name" value="INSULINRSI"/>
</dbReference>
<dbReference type="SMART" id="SM01244">
    <property type="entry name" value="IRS"/>
    <property type="match status" value="1"/>
</dbReference>
<dbReference type="GO" id="GO:0005829">
    <property type="term" value="C:cytosol"/>
    <property type="evidence" value="ECO:0007669"/>
    <property type="project" value="TreeGrafter"/>
</dbReference>